<organism evidence="2 3">
    <name type="scientific">Kribbella rubisoli</name>
    <dbReference type="NCBI Taxonomy" id="3075929"/>
    <lineage>
        <taxon>Bacteria</taxon>
        <taxon>Bacillati</taxon>
        <taxon>Actinomycetota</taxon>
        <taxon>Actinomycetes</taxon>
        <taxon>Propionibacteriales</taxon>
        <taxon>Kribbellaceae</taxon>
        <taxon>Kribbella</taxon>
    </lineage>
</organism>
<dbReference type="RefSeq" id="WP_198681450.1">
    <property type="nucleotide sequence ID" value="NZ_SHKR01000011.1"/>
</dbReference>
<dbReference type="InterPro" id="IPR053145">
    <property type="entry name" value="AB_hydrolase_Est10"/>
</dbReference>
<dbReference type="PANTHER" id="PTHR43265:SF1">
    <property type="entry name" value="ESTERASE ESTD"/>
    <property type="match status" value="1"/>
</dbReference>
<name>A0A4Q7X7I7_9ACTN</name>
<feature type="domain" description="Serine aminopeptidase S33" evidence="1">
    <location>
        <begin position="69"/>
        <end position="243"/>
    </location>
</feature>
<evidence type="ECO:0000313" key="3">
    <source>
        <dbReference type="Proteomes" id="UP000292027"/>
    </source>
</evidence>
<accession>A0A4Q7X7I7</accession>
<dbReference type="EMBL" id="SHKR01000011">
    <property type="protein sequence ID" value="RZU18575.1"/>
    <property type="molecule type" value="Genomic_DNA"/>
</dbReference>
<dbReference type="InterPro" id="IPR029058">
    <property type="entry name" value="AB_hydrolase_fold"/>
</dbReference>
<reference evidence="2 3" key="1">
    <citation type="journal article" date="2015" name="Stand. Genomic Sci.">
        <title>Genomic Encyclopedia of Bacterial and Archaeal Type Strains, Phase III: the genomes of soil and plant-associated and newly described type strains.</title>
        <authorList>
            <person name="Whitman W.B."/>
            <person name="Woyke T."/>
            <person name="Klenk H.P."/>
            <person name="Zhou Y."/>
            <person name="Lilburn T.G."/>
            <person name="Beck B.J."/>
            <person name="De Vos P."/>
            <person name="Vandamme P."/>
            <person name="Eisen J.A."/>
            <person name="Garrity G."/>
            <person name="Hugenholtz P."/>
            <person name="Kyrpides N.C."/>
        </authorList>
    </citation>
    <scope>NUCLEOTIDE SEQUENCE [LARGE SCALE GENOMIC DNA]</scope>
    <source>
        <strain evidence="2 3">VKM Ac-2540</strain>
    </source>
</reference>
<sequence length="308" mass="32567">MTAWTPPPYADPAAFTEQDLVLEAANQTVPGTLTLPSEPSEPPTIGVVLLAGGGPFDRDETAGPNKPLKDLAWGLATHGIAVLRFDKLTANRPEAMAAPGYTMTAEYVPHAIAAVRALAEHVDRVFIVGHSMGGKVAPKIAAEEPLVAGLVIMAGDTQPMHHSAVRVMRYLAETGAVPPETVDAFQQQAEAVDDPGLSAETPSTHLPFGMPASFWLDLREYDAVATAAKLDVPILVLQGGRDYQITVADDLPAWRDGLPDATIKILEADNHVFIPGTGPSTVADYAVPGHVDPEAVNTIVTWLPSATR</sequence>
<dbReference type="GO" id="GO:0052689">
    <property type="term" value="F:carboxylic ester hydrolase activity"/>
    <property type="evidence" value="ECO:0007669"/>
    <property type="project" value="TreeGrafter"/>
</dbReference>
<dbReference type="Gene3D" id="3.40.50.1820">
    <property type="entry name" value="alpha/beta hydrolase"/>
    <property type="match status" value="1"/>
</dbReference>
<evidence type="ECO:0000313" key="2">
    <source>
        <dbReference type="EMBL" id="RZU18575.1"/>
    </source>
</evidence>
<dbReference type="AlphaFoldDB" id="A0A4Q7X7I7"/>
<comment type="caution">
    <text evidence="2">The sequence shown here is derived from an EMBL/GenBank/DDBJ whole genome shotgun (WGS) entry which is preliminary data.</text>
</comment>
<dbReference type="SUPFAM" id="SSF53474">
    <property type="entry name" value="alpha/beta-Hydrolases"/>
    <property type="match status" value="1"/>
</dbReference>
<gene>
    <name evidence="2" type="ORF">EV645_0767</name>
</gene>
<dbReference type="PANTHER" id="PTHR43265">
    <property type="entry name" value="ESTERASE ESTD"/>
    <property type="match status" value="1"/>
</dbReference>
<evidence type="ECO:0000259" key="1">
    <source>
        <dbReference type="Pfam" id="PF12146"/>
    </source>
</evidence>
<keyword evidence="3" id="KW-1185">Reference proteome</keyword>
<dbReference type="InterPro" id="IPR022742">
    <property type="entry name" value="Hydrolase_4"/>
</dbReference>
<proteinExistence type="predicted"/>
<protein>
    <recommendedName>
        <fullName evidence="1">Serine aminopeptidase S33 domain-containing protein</fullName>
    </recommendedName>
</protein>
<dbReference type="Pfam" id="PF12146">
    <property type="entry name" value="Hydrolase_4"/>
    <property type="match status" value="1"/>
</dbReference>
<dbReference type="Proteomes" id="UP000292027">
    <property type="component" value="Unassembled WGS sequence"/>
</dbReference>